<protein>
    <submittedName>
        <fullName evidence="3">Oxidoreductase</fullName>
    </submittedName>
</protein>
<dbReference type="GO" id="GO:0000166">
    <property type="term" value="F:nucleotide binding"/>
    <property type="evidence" value="ECO:0007669"/>
    <property type="project" value="InterPro"/>
</dbReference>
<dbReference type="AlphaFoldDB" id="A0A0R2BSD8"/>
<evidence type="ECO:0000313" key="3">
    <source>
        <dbReference type="EMBL" id="KRM78556.1"/>
    </source>
</evidence>
<feature type="domain" description="YceM-like C-terminal" evidence="2">
    <location>
        <begin position="145"/>
        <end position="250"/>
    </location>
</feature>
<organism evidence="3 4">
    <name type="scientific">Lapidilactobacillus dextrinicus DSM 20335</name>
    <dbReference type="NCBI Taxonomy" id="1423738"/>
    <lineage>
        <taxon>Bacteria</taxon>
        <taxon>Bacillati</taxon>
        <taxon>Bacillota</taxon>
        <taxon>Bacilli</taxon>
        <taxon>Lactobacillales</taxon>
        <taxon>Lactobacillaceae</taxon>
        <taxon>Lapidilactobacillus</taxon>
    </lineage>
</organism>
<evidence type="ECO:0000259" key="2">
    <source>
        <dbReference type="Pfam" id="PF21378"/>
    </source>
</evidence>
<dbReference type="InterPro" id="IPR036291">
    <property type="entry name" value="NAD(P)-bd_dom_sf"/>
</dbReference>
<dbReference type="EMBL" id="AYYK01000016">
    <property type="protein sequence ID" value="KRM78556.1"/>
    <property type="molecule type" value="Genomic_DNA"/>
</dbReference>
<gene>
    <name evidence="3" type="ORF">FC84_GL000814</name>
</gene>
<dbReference type="PATRIC" id="fig|1423738.3.peg.824"/>
<feature type="domain" description="Gfo/Idh/MocA-like oxidoreductase N-terminal" evidence="1">
    <location>
        <begin position="11"/>
        <end position="130"/>
    </location>
</feature>
<dbReference type="Proteomes" id="UP000051813">
    <property type="component" value="Unassembled WGS sequence"/>
</dbReference>
<comment type="caution">
    <text evidence="3">The sequence shown here is derived from an EMBL/GenBank/DDBJ whole genome shotgun (WGS) entry which is preliminary data.</text>
</comment>
<dbReference type="PANTHER" id="PTHR43708">
    <property type="entry name" value="CONSERVED EXPRESSED OXIDOREDUCTASE (EUROFUNG)"/>
    <property type="match status" value="1"/>
</dbReference>
<name>A0A0R2BSD8_9LACO</name>
<evidence type="ECO:0000313" key="4">
    <source>
        <dbReference type="Proteomes" id="UP000051813"/>
    </source>
</evidence>
<proteinExistence type="predicted"/>
<keyword evidence="4" id="KW-1185">Reference proteome</keyword>
<reference evidence="3 4" key="1">
    <citation type="journal article" date="2015" name="Genome Announc.">
        <title>Expanding the biotechnology potential of lactobacilli through comparative genomics of 213 strains and associated genera.</title>
        <authorList>
            <person name="Sun Z."/>
            <person name="Harris H.M."/>
            <person name="McCann A."/>
            <person name="Guo C."/>
            <person name="Argimon S."/>
            <person name="Zhang W."/>
            <person name="Yang X."/>
            <person name="Jeffery I.B."/>
            <person name="Cooney J.C."/>
            <person name="Kagawa T.F."/>
            <person name="Liu W."/>
            <person name="Song Y."/>
            <person name="Salvetti E."/>
            <person name="Wrobel A."/>
            <person name="Rasinkangas P."/>
            <person name="Parkhill J."/>
            <person name="Rea M.C."/>
            <person name="O'Sullivan O."/>
            <person name="Ritari J."/>
            <person name="Douillard F.P."/>
            <person name="Paul Ross R."/>
            <person name="Yang R."/>
            <person name="Briner A.E."/>
            <person name="Felis G.E."/>
            <person name="de Vos W.M."/>
            <person name="Barrangou R."/>
            <person name="Klaenhammer T.R."/>
            <person name="Caufield P.W."/>
            <person name="Cui Y."/>
            <person name="Zhang H."/>
            <person name="O'Toole P.W."/>
        </authorList>
    </citation>
    <scope>NUCLEOTIDE SEQUENCE [LARGE SCALE GENOMIC DNA]</scope>
    <source>
        <strain evidence="3 4">DSM 20335</strain>
    </source>
</reference>
<dbReference type="PANTHER" id="PTHR43708:SF4">
    <property type="entry name" value="OXIDOREDUCTASE YCEM-RELATED"/>
    <property type="match status" value="1"/>
</dbReference>
<dbReference type="Gene3D" id="3.30.360.10">
    <property type="entry name" value="Dihydrodipicolinate Reductase, domain 2"/>
    <property type="match status" value="1"/>
</dbReference>
<dbReference type="InterPro" id="IPR051317">
    <property type="entry name" value="Gfo/Idh/MocA_oxidoreduct"/>
</dbReference>
<dbReference type="Pfam" id="PF01408">
    <property type="entry name" value="GFO_IDH_MocA"/>
    <property type="match status" value="1"/>
</dbReference>
<dbReference type="SUPFAM" id="SSF55347">
    <property type="entry name" value="Glyceraldehyde-3-phosphate dehydrogenase-like, C-terminal domain"/>
    <property type="match status" value="1"/>
</dbReference>
<sequence length="317" mass="35602">MMLRNEELKMIKIGVMGLGGIAQKAYLPVMAEMQDQVEWVLCTRNLDKLVNLQRQYGFKTAVQTVRELLAQKIEAVFIHTPTSTHATLIKTFLEAGVHVYVDKPVSDNYSEVKALYQLADERHLLLTAGFNRRFAPFEAQLVTQQQPAVIKVEKNRANTEQPVEFAIFDLMIHAVDTALFVGNIQANEPFTHRYQLNSEQGIIQYCAITIRAQHQLVTASVNMQAGANLEVTEVQQPTGTQRLSNLTELTTLTTSKTQVQRFPDWTPTLEQRGFAPLIRAFVAAVKDPAHPNPVSPTSSLLSHQLCQDLVTEYQTSI</sequence>
<dbReference type="InterPro" id="IPR000683">
    <property type="entry name" value="Gfo/Idh/MocA-like_OxRdtase_N"/>
</dbReference>
<dbReference type="InterPro" id="IPR048477">
    <property type="entry name" value="YceM-like_C"/>
</dbReference>
<dbReference type="STRING" id="1423738.FC84_GL000814"/>
<evidence type="ECO:0000259" key="1">
    <source>
        <dbReference type="Pfam" id="PF01408"/>
    </source>
</evidence>
<dbReference type="SUPFAM" id="SSF51735">
    <property type="entry name" value="NAD(P)-binding Rossmann-fold domains"/>
    <property type="match status" value="1"/>
</dbReference>
<dbReference type="Pfam" id="PF21378">
    <property type="entry name" value="YceM-like_C"/>
    <property type="match status" value="1"/>
</dbReference>
<accession>A0A0R2BSD8</accession>
<dbReference type="Gene3D" id="3.40.50.720">
    <property type="entry name" value="NAD(P)-binding Rossmann-like Domain"/>
    <property type="match status" value="1"/>
</dbReference>